<protein>
    <recommendedName>
        <fullName evidence="4">DUF2842 domain-containing protein</fullName>
    </recommendedName>
</protein>
<accession>A0A6B0TSS4</accession>
<keyword evidence="1" id="KW-0472">Membrane</keyword>
<comment type="caution">
    <text evidence="2">The sequence shown here is derived from an EMBL/GenBank/DDBJ whole genome shotgun (WGS) entry which is preliminary data.</text>
</comment>
<keyword evidence="3" id="KW-1185">Reference proteome</keyword>
<keyword evidence="1" id="KW-0812">Transmembrane</keyword>
<evidence type="ECO:0008006" key="4">
    <source>
        <dbReference type="Google" id="ProtNLM"/>
    </source>
</evidence>
<reference evidence="2 3" key="1">
    <citation type="submission" date="2019-12" db="EMBL/GenBank/DDBJ databases">
        <title>Strain KN286 was isolated from seawater, which was collected from Caroline Seamount in the tropical western Pacific.</title>
        <authorList>
            <person name="Wang Q."/>
        </authorList>
    </citation>
    <scope>NUCLEOTIDE SEQUENCE [LARGE SCALE GENOMIC DNA]</scope>
    <source>
        <strain evidence="2 3">KN286</strain>
    </source>
</reference>
<proteinExistence type="predicted"/>
<gene>
    <name evidence="2" type="ORF">GSH16_05370</name>
</gene>
<dbReference type="RefSeq" id="WP_160852632.1">
    <property type="nucleotide sequence ID" value="NZ_WUWG01000001.1"/>
</dbReference>
<keyword evidence="1" id="KW-1133">Transmembrane helix</keyword>
<dbReference type="AlphaFoldDB" id="A0A6B0TSS4"/>
<evidence type="ECO:0000256" key="1">
    <source>
        <dbReference type="SAM" id="Phobius"/>
    </source>
</evidence>
<dbReference type="Proteomes" id="UP000436016">
    <property type="component" value="Unassembled WGS sequence"/>
</dbReference>
<name>A0A6B0TSS4_9RHOB</name>
<evidence type="ECO:0000313" key="2">
    <source>
        <dbReference type="EMBL" id="MXU64865.1"/>
    </source>
</evidence>
<feature type="transmembrane region" description="Helical" evidence="1">
    <location>
        <begin position="33"/>
        <end position="52"/>
    </location>
</feature>
<feature type="transmembrane region" description="Helical" evidence="1">
    <location>
        <begin position="7"/>
        <end position="27"/>
    </location>
</feature>
<evidence type="ECO:0000313" key="3">
    <source>
        <dbReference type="Proteomes" id="UP000436016"/>
    </source>
</evidence>
<sequence length="65" mass="7120">MLRNISLFYLTAMYLVFVIAISSGLRGAAPAEMFFVALLGWPISALLLVAVYRANRIFRPGLGGE</sequence>
<dbReference type="EMBL" id="WUWG01000001">
    <property type="protein sequence ID" value="MXU64865.1"/>
    <property type="molecule type" value="Genomic_DNA"/>
</dbReference>
<organism evidence="2 3">
    <name type="scientific">Oceanomicrobium pacificus</name>
    <dbReference type="NCBI Taxonomy" id="2692916"/>
    <lineage>
        <taxon>Bacteria</taxon>
        <taxon>Pseudomonadati</taxon>
        <taxon>Pseudomonadota</taxon>
        <taxon>Alphaproteobacteria</taxon>
        <taxon>Rhodobacterales</taxon>
        <taxon>Paracoccaceae</taxon>
        <taxon>Oceanomicrobium</taxon>
    </lineage>
</organism>